<dbReference type="InterPro" id="IPR036188">
    <property type="entry name" value="FAD/NAD-bd_sf"/>
</dbReference>
<dbReference type="PANTHER" id="PTHR43539">
    <property type="entry name" value="FLAVIN-BINDING MONOOXYGENASE-LIKE PROTEIN (AFU_ORTHOLOGUE AFUA_4G09220)"/>
    <property type="match status" value="1"/>
</dbReference>
<protein>
    <submittedName>
        <fullName evidence="2">Flavin-containing monooxygenase</fullName>
    </submittedName>
</protein>
<dbReference type="Pfam" id="PF13738">
    <property type="entry name" value="Pyr_redox_3"/>
    <property type="match status" value="1"/>
</dbReference>
<accession>A0A854QDP7</accession>
<evidence type="ECO:0000313" key="3">
    <source>
        <dbReference type="Proteomes" id="UP000199727"/>
    </source>
</evidence>
<keyword evidence="1" id="KW-0560">Oxidoreductase</keyword>
<gene>
    <name evidence="2" type="ORF">C361_03571</name>
</gene>
<dbReference type="GO" id="GO:0050660">
    <property type="term" value="F:flavin adenine dinucleotide binding"/>
    <property type="evidence" value="ECO:0007669"/>
    <property type="project" value="TreeGrafter"/>
</dbReference>
<dbReference type="AlphaFoldDB" id="A0A854QDP7"/>
<dbReference type="Gene3D" id="3.50.50.60">
    <property type="entry name" value="FAD/NAD(P)-binding domain"/>
    <property type="match status" value="1"/>
</dbReference>
<keyword evidence="2" id="KW-0503">Monooxygenase</keyword>
<dbReference type="PRINTS" id="PR00411">
    <property type="entry name" value="PNDRDTASEI"/>
</dbReference>
<reference evidence="2 3" key="1">
    <citation type="submission" date="2017-06" db="EMBL/GenBank/DDBJ databases">
        <title>Global population genomics of the pathogenic fungus Cryptococcus neoformans var. grubii.</title>
        <authorList>
            <person name="Cuomo C."/>
            <person name="Litvintseva A."/>
            <person name="Chen Y."/>
            <person name="Young S."/>
            <person name="Zeng Q."/>
            <person name="Chapman S."/>
            <person name="Gujja S."/>
            <person name="Saif S."/>
            <person name="Birren B."/>
        </authorList>
    </citation>
    <scope>NUCLEOTIDE SEQUENCE [LARGE SCALE GENOMIC DNA]</scope>
    <source>
        <strain evidence="2 3">Tu259-1</strain>
    </source>
</reference>
<dbReference type="PANTHER" id="PTHR43539:SF26">
    <property type="entry name" value="MONOOXYGENASE, PUTATIVE-RELATED"/>
    <property type="match status" value="1"/>
</dbReference>
<sequence>MAPTAIKAEVDGQQVDVANLKAKIVNQHKEIEVESPDEKDPVAPNFMYDFKYNTPLPTFDREGRDFPADTDAPAIVNEFVENQLAPALQSGDGKAFAGLFFEKGIWRDKVAFTWTYRTFNFHDAIERAATDLLPSAHVENVTIISPSPSVERPYPDLSYIQAHLTLDTEQTNASVVMNLLNTDEGIKIWTFHTVIEGLRAFPELPNRDGHMTGPISWPAQREKDTDFQGQEPDVVIVGGGHNGLMMAARLKALGVPTIIIEKNKRIGDNWRQRYEYLSLHFPHWADHFPYMPYPEHWPVYTPAAKLGDWLEWYASAMELHAWTGSSIVKCEQDAKGAWTVEVDRGDKGHRVIKPKHVVVATSLCGVPTQPVTPGEEKFRGVIRHSTAHDSSREWVGKKVLVVGTSSSGFDTAYDFARRDIDVTLLQRSPTYVMSLTHSVPRALGHYEPKGQKRPDLDACDRISYATPVGPGEEMGRRGAIELEELDKEMLDGLKAKGFKTWRGQRATGVQTLGYTKNGGFYFEAGACQQIINGKIKVEQGYIEKFTEDKVILSGGREKEYDLVIMATGFSNTIDSIRMTLGDDVAKRCNPIWGMDEEGEIKSAYRECGVPNLWIMVGTLQHGRYHSKRLALRIKGALEGVAAEPYLE</sequence>
<dbReference type="GO" id="GO:0004497">
    <property type="term" value="F:monooxygenase activity"/>
    <property type="evidence" value="ECO:0007669"/>
    <property type="project" value="UniProtKB-KW"/>
</dbReference>
<dbReference type="SUPFAM" id="SSF51905">
    <property type="entry name" value="FAD/NAD(P)-binding domain"/>
    <property type="match status" value="2"/>
</dbReference>
<organism evidence="2 3">
    <name type="scientific">Cryptococcus neoformans Tu259-1</name>
    <dbReference type="NCBI Taxonomy" id="1230072"/>
    <lineage>
        <taxon>Eukaryota</taxon>
        <taxon>Fungi</taxon>
        <taxon>Dikarya</taxon>
        <taxon>Basidiomycota</taxon>
        <taxon>Agaricomycotina</taxon>
        <taxon>Tremellomycetes</taxon>
        <taxon>Tremellales</taxon>
        <taxon>Cryptococcaceae</taxon>
        <taxon>Cryptococcus</taxon>
        <taxon>Cryptococcus neoformans species complex</taxon>
    </lineage>
</organism>
<dbReference type="OrthoDB" id="74360at2759"/>
<evidence type="ECO:0000256" key="1">
    <source>
        <dbReference type="ARBA" id="ARBA00023002"/>
    </source>
</evidence>
<name>A0A854QDP7_CRYNE</name>
<dbReference type="EMBL" id="AMKT01000043">
    <property type="protein sequence ID" value="OXG21353.1"/>
    <property type="molecule type" value="Genomic_DNA"/>
</dbReference>
<comment type="caution">
    <text evidence="2">The sequence shown here is derived from an EMBL/GenBank/DDBJ whole genome shotgun (WGS) entry which is preliminary data.</text>
</comment>
<proteinExistence type="predicted"/>
<dbReference type="InterPro" id="IPR050982">
    <property type="entry name" value="Auxin_biosynth/cation_transpt"/>
</dbReference>
<dbReference type="Proteomes" id="UP000199727">
    <property type="component" value="Unassembled WGS sequence"/>
</dbReference>
<evidence type="ECO:0000313" key="2">
    <source>
        <dbReference type="EMBL" id="OXG21353.1"/>
    </source>
</evidence>